<reference evidence="1" key="1">
    <citation type="submission" date="2022-12" db="EMBL/GenBank/DDBJ databases">
        <title>Description and comparative metabolic analysis of Aerococcus sp. nov., isolated from the feces of a pig.</title>
        <authorList>
            <person name="Chang Y.-H."/>
        </authorList>
    </citation>
    <scope>NUCLEOTIDE SEQUENCE</scope>
    <source>
        <strain evidence="1">YH-aer222</strain>
    </source>
</reference>
<name>A0A9X3FNH2_9LACT</name>
<proteinExistence type="predicted"/>
<dbReference type="Proteomes" id="UP001146670">
    <property type="component" value="Unassembled WGS sequence"/>
</dbReference>
<dbReference type="InterPro" id="IPR003772">
    <property type="entry name" value="YceD"/>
</dbReference>
<gene>
    <name evidence="1" type="ORF">OW157_05410</name>
</gene>
<accession>A0A9X3FNH2</accession>
<organism evidence="1 2">
    <name type="scientific">Aerococcus kribbianus</name>
    <dbReference type="NCBI Taxonomy" id="2999064"/>
    <lineage>
        <taxon>Bacteria</taxon>
        <taxon>Bacillati</taxon>
        <taxon>Bacillota</taxon>
        <taxon>Bacilli</taxon>
        <taxon>Lactobacillales</taxon>
        <taxon>Aerococcaceae</taxon>
        <taxon>Aerococcus</taxon>
    </lineage>
</organism>
<protein>
    <submittedName>
        <fullName evidence="1">YceD family protein</fullName>
    </submittedName>
</protein>
<evidence type="ECO:0000313" key="2">
    <source>
        <dbReference type="Proteomes" id="UP001146670"/>
    </source>
</evidence>
<dbReference type="AlphaFoldDB" id="A0A9X3FNH2"/>
<dbReference type="RefSeq" id="WP_268752336.1">
    <property type="nucleotide sequence ID" value="NZ_JAPRFQ010000002.1"/>
</dbReference>
<dbReference type="Pfam" id="PF02620">
    <property type="entry name" value="YceD"/>
    <property type="match status" value="1"/>
</dbReference>
<dbReference type="EMBL" id="JAPRFR010000002">
    <property type="protein sequence ID" value="MCZ0726008.1"/>
    <property type="molecule type" value="Genomic_DNA"/>
</dbReference>
<sequence length="185" mass="20965">MKWSTRELRVLAAEPLMIDETVDLVDQLKDRHSDIIEAKPLTVQGIILYEEGTILLQLSVAIDLVLPSTRSLEAVDVSLNFPIKERLYTEHGASDIVDEEDVIPLDLTSETVDLNQILLDNVITHLPLQVYTEAEKEADAYPEGKNWQVLSEEGYAQESEEQEESVDPRMAKLKNLFSDQEDNDD</sequence>
<keyword evidence="2" id="KW-1185">Reference proteome</keyword>
<evidence type="ECO:0000313" key="1">
    <source>
        <dbReference type="EMBL" id="MCZ0726008.1"/>
    </source>
</evidence>
<comment type="caution">
    <text evidence="1">The sequence shown here is derived from an EMBL/GenBank/DDBJ whole genome shotgun (WGS) entry which is preliminary data.</text>
</comment>